<keyword evidence="1" id="KW-0472">Membrane</keyword>
<dbReference type="AlphaFoldDB" id="A0A6P1DYW7"/>
<evidence type="ECO:0000313" key="3">
    <source>
        <dbReference type="EMBL" id="NEX23418.1"/>
    </source>
</evidence>
<evidence type="ECO:0000313" key="4">
    <source>
        <dbReference type="Proteomes" id="UP000471640"/>
    </source>
</evidence>
<dbReference type="SMART" id="SM01358">
    <property type="entry name" value="HBM"/>
    <property type="match status" value="1"/>
</dbReference>
<dbReference type="PROSITE" id="PS50885">
    <property type="entry name" value="HAMP"/>
    <property type="match status" value="1"/>
</dbReference>
<dbReference type="SUPFAM" id="SSF158472">
    <property type="entry name" value="HAMP domain-like"/>
    <property type="match status" value="1"/>
</dbReference>
<name>A0A6P1DYW7_9GAMM</name>
<dbReference type="InterPro" id="IPR032255">
    <property type="entry name" value="HBM"/>
</dbReference>
<keyword evidence="4" id="KW-1185">Reference proteome</keyword>
<dbReference type="EMBL" id="JAAIJR010000199">
    <property type="protein sequence ID" value="NEX23418.1"/>
    <property type="molecule type" value="Genomic_DNA"/>
</dbReference>
<feature type="transmembrane region" description="Helical" evidence="1">
    <location>
        <begin position="383"/>
        <end position="403"/>
    </location>
</feature>
<dbReference type="InterPro" id="IPR003660">
    <property type="entry name" value="HAMP_dom"/>
</dbReference>
<feature type="domain" description="HAMP" evidence="2">
    <location>
        <begin position="404"/>
        <end position="458"/>
    </location>
</feature>
<dbReference type="RefSeq" id="WP_164656852.1">
    <property type="nucleotide sequence ID" value="NZ_JAAIJR010000199.1"/>
</dbReference>
<organism evidence="3 4">
    <name type="scientific">Thiorhodococcus mannitoliphagus</name>
    <dbReference type="NCBI Taxonomy" id="329406"/>
    <lineage>
        <taxon>Bacteria</taxon>
        <taxon>Pseudomonadati</taxon>
        <taxon>Pseudomonadota</taxon>
        <taxon>Gammaproteobacteria</taxon>
        <taxon>Chromatiales</taxon>
        <taxon>Chromatiaceae</taxon>
        <taxon>Thiorhodococcus</taxon>
    </lineage>
</organism>
<dbReference type="Pfam" id="PF00672">
    <property type="entry name" value="HAMP"/>
    <property type="match status" value="1"/>
</dbReference>
<dbReference type="Gene3D" id="6.10.340.10">
    <property type="match status" value="1"/>
</dbReference>
<dbReference type="SMART" id="SM00304">
    <property type="entry name" value="HAMP"/>
    <property type="match status" value="1"/>
</dbReference>
<accession>A0A6P1DYW7</accession>
<dbReference type="CDD" id="cd06225">
    <property type="entry name" value="HAMP"/>
    <property type="match status" value="1"/>
</dbReference>
<feature type="transmembrane region" description="Helical" evidence="1">
    <location>
        <begin position="14"/>
        <end position="32"/>
    </location>
</feature>
<gene>
    <name evidence="3" type="ORF">G3480_24510</name>
</gene>
<dbReference type="Proteomes" id="UP000471640">
    <property type="component" value="Unassembled WGS sequence"/>
</dbReference>
<reference evidence="3 4" key="2">
    <citation type="submission" date="2020-02" db="EMBL/GenBank/DDBJ databases">
        <title>Genome sequences of Thiorhodococcus mannitoliphagus and Thiorhodococcus minor, purple sulfur photosynthetic bacteria in the gammaproteobacterial family, Chromatiaceae.</title>
        <authorList>
            <person name="Aviles F.A."/>
            <person name="Meyer T.E."/>
            <person name="Kyndt J.A."/>
        </authorList>
    </citation>
    <scope>NUCLEOTIDE SEQUENCE [LARGE SCALE GENOMIC DNA]</scope>
    <source>
        <strain evidence="3 4">DSM 18266</strain>
    </source>
</reference>
<reference evidence="4" key="1">
    <citation type="journal article" date="2020" name="Microbiol. Resour. Announc.">
        <title>Draft Genome Sequences of Thiorhodococcus mannitoliphagus and Thiorhodococcus minor, Purple Sulfur Photosynthetic Bacteria in the Gammaproteobacterial Family Chromatiaceae.</title>
        <authorList>
            <person name="Aviles F.A."/>
            <person name="Meyer T.E."/>
            <person name="Kyndt J.A."/>
        </authorList>
    </citation>
    <scope>NUCLEOTIDE SEQUENCE [LARGE SCALE GENOMIC DNA]</scope>
    <source>
        <strain evidence="4">DSM 18266</strain>
    </source>
</reference>
<comment type="caution">
    <text evidence="3">The sequence shown here is derived from an EMBL/GenBank/DDBJ whole genome shotgun (WGS) entry which is preliminary data.</text>
</comment>
<evidence type="ECO:0000256" key="1">
    <source>
        <dbReference type="SAM" id="Phobius"/>
    </source>
</evidence>
<keyword evidence="1" id="KW-0812">Transmembrane</keyword>
<evidence type="ECO:0000259" key="2">
    <source>
        <dbReference type="PROSITE" id="PS50885"/>
    </source>
</evidence>
<dbReference type="GO" id="GO:0016020">
    <property type="term" value="C:membrane"/>
    <property type="evidence" value="ECO:0007669"/>
    <property type="project" value="InterPro"/>
</dbReference>
<sequence length="553" mass="61431">MSKLATRLTIGEKIGLGFGLVGLILLAVIWNYDLTLGRVLQDYGRLQDVDGARQIHAFEIERRLVAARGAEERFLMSRDLALADQVRGEVAALEAEVDRLAALDPDALGTTDALHAQSQRFLARFEAIVEAWRVRGLDEDSGLQGAFRERAHELEDLAGHYDVDRPYRLLLQIRRREKDLGLRRDPAYQAQVHQLIAALKSAVAASELSPPIKAQLDEEIATYRKALDDYAGVVLANRDIDGGKGPFRDTAHRIEAILDAHLIPDMKVQILQLRRREKDYLLRRDAEYVAMVDRIAADIRSQVRASGIADDEKDRLDALLAAYERDFHALVEQDARIASLMQQMDEAVASITPLAQENLRQARARMQEMSARIDATSAEKARLSLGVAAAALALGAILALVITRRIVRPVRDMAGLLDRLTHENPTERIATDPKGRDEINAMAISLNTMADHKATFFHWWRSSMQEAIALRDLSAGSGLDERDEATEELRLAAMSKLQQLNSIKGRIQRDAGRVREIGERIQTDPSSARAEDGAALVSTATDIGTMLTVIDDQ</sequence>
<protein>
    <submittedName>
        <fullName evidence="3">HAMP domain-containing protein</fullName>
    </submittedName>
</protein>
<dbReference type="GO" id="GO:0007165">
    <property type="term" value="P:signal transduction"/>
    <property type="evidence" value="ECO:0007669"/>
    <property type="project" value="InterPro"/>
</dbReference>
<proteinExistence type="predicted"/>
<keyword evidence="1" id="KW-1133">Transmembrane helix</keyword>